<dbReference type="Gene3D" id="3.90.25.10">
    <property type="entry name" value="UDP-galactose 4-epimerase, domain 1"/>
    <property type="match status" value="1"/>
</dbReference>
<evidence type="ECO:0000313" key="3">
    <source>
        <dbReference type="Proteomes" id="UP000178529"/>
    </source>
</evidence>
<evidence type="ECO:0000313" key="2">
    <source>
        <dbReference type="EMBL" id="OHA68509.1"/>
    </source>
</evidence>
<name>A0A1G2R811_9BACT</name>
<feature type="domain" description="NAD-dependent epimerase/dehydratase" evidence="1">
    <location>
        <begin position="5"/>
        <end position="251"/>
    </location>
</feature>
<dbReference type="EMBL" id="MHTY01000024">
    <property type="protein sequence ID" value="OHA68509.1"/>
    <property type="molecule type" value="Genomic_DNA"/>
</dbReference>
<dbReference type="SUPFAM" id="SSF51735">
    <property type="entry name" value="NAD(P)-binding Rossmann-fold domains"/>
    <property type="match status" value="1"/>
</dbReference>
<accession>A0A1G2R811</accession>
<dbReference type="PANTHER" id="PTHR43245:SF13">
    <property type="entry name" value="UDP-D-APIOSE_UDP-D-XYLOSE SYNTHASE 2"/>
    <property type="match status" value="1"/>
</dbReference>
<dbReference type="Proteomes" id="UP000178529">
    <property type="component" value="Unassembled WGS sequence"/>
</dbReference>
<dbReference type="InterPro" id="IPR036291">
    <property type="entry name" value="NAD(P)-bd_dom_sf"/>
</dbReference>
<reference evidence="2 3" key="1">
    <citation type="journal article" date="2016" name="Nat. Commun.">
        <title>Thousands of microbial genomes shed light on interconnected biogeochemical processes in an aquifer system.</title>
        <authorList>
            <person name="Anantharaman K."/>
            <person name="Brown C.T."/>
            <person name="Hug L.A."/>
            <person name="Sharon I."/>
            <person name="Castelle C.J."/>
            <person name="Probst A.J."/>
            <person name="Thomas B.C."/>
            <person name="Singh A."/>
            <person name="Wilkins M.J."/>
            <person name="Karaoz U."/>
            <person name="Brodie E.L."/>
            <person name="Williams K.H."/>
            <person name="Hubbard S.S."/>
            <person name="Banfield J.F."/>
        </authorList>
    </citation>
    <scope>NUCLEOTIDE SEQUENCE [LARGE SCALE GENOMIC DNA]</scope>
</reference>
<dbReference type="PANTHER" id="PTHR43245">
    <property type="entry name" value="BIFUNCTIONAL POLYMYXIN RESISTANCE PROTEIN ARNA"/>
    <property type="match status" value="1"/>
</dbReference>
<dbReference type="Gene3D" id="3.40.50.720">
    <property type="entry name" value="NAD(P)-binding Rossmann-like Domain"/>
    <property type="match status" value="1"/>
</dbReference>
<dbReference type="InterPro" id="IPR050177">
    <property type="entry name" value="Lipid_A_modif_metabolic_enz"/>
</dbReference>
<dbReference type="AlphaFoldDB" id="A0A1G2R811"/>
<protein>
    <recommendedName>
        <fullName evidence="1">NAD-dependent epimerase/dehydratase domain-containing protein</fullName>
    </recommendedName>
</protein>
<evidence type="ECO:0000259" key="1">
    <source>
        <dbReference type="Pfam" id="PF01370"/>
    </source>
</evidence>
<gene>
    <name evidence="2" type="ORF">A3J68_00365</name>
</gene>
<proteinExistence type="predicted"/>
<dbReference type="Pfam" id="PF01370">
    <property type="entry name" value="Epimerase"/>
    <property type="match status" value="1"/>
</dbReference>
<sequence>MKKKVLITGGCGFLGRHFAKYLHKKGWDIVVVDDLSTGLHPKKWPEHLKVPFTFVKGDMRAYLENHKKKYDLAIHLAAVVGGRAVIEGKPALGAHSLELDSSFFRWAAKEKPSKIVFMSSSAIYPVNLQGAKGAVALKESMVDFKASFPVFGMPDLVYGWSKLSGEFLASTFAKHYGLNIFCPRPFSGYGEDQELSYPTPAICNRAVRREDPIVIWGSGKQTRDFIYVDDLIEAIISYLPKLKGYEAMNLGSGKAHSFRKVAVLAAKYMKYKPKITNLPGKPEGVKQRYANVSKMKKHYTPKVSFEQGIKRVVEFLRSKHEKNRRVD</sequence>
<dbReference type="InterPro" id="IPR001509">
    <property type="entry name" value="Epimerase_deHydtase"/>
</dbReference>
<comment type="caution">
    <text evidence="2">The sequence shown here is derived from an EMBL/GenBank/DDBJ whole genome shotgun (WGS) entry which is preliminary data.</text>
</comment>
<organism evidence="2 3">
    <name type="scientific">Candidatus Wildermuthbacteria bacterium RIFCSPHIGHO2_02_FULL_48_16</name>
    <dbReference type="NCBI Taxonomy" id="1802453"/>
    <lineage>
        <taxon>Bacteria</taxon>
        <taxon>Candidatus Wildermuthiibacteriota</taxon>
    </lineage>
</organism>